<evidence type="ECO:0000256" key="4">
    <source>
        <dbReference type="ARBA" id="ARBA00022840"/>
    </source>
</evidence>
<keyword evidence="5" id="KW-0472">Membrane</keyword>
<keyword evidence="10" id="KW-1185">Reference proteome</keyword>
<dbReference type="GO" id="GO:0098796">
    <property type="term" value="C:membrane protein complex"/>
    <property type="evidence" value="ECO:0007669"/>
    <property type="project" value="UniProtKB-ARBA"/>
</dbReference>
<comment type="caution">
    <text evidence="9">The sequence shown here is derived from an EMBL/GenBank/DDBJ whole genome shotgun (WGS) entry which is preliminary data.</text>
</comment>
<name>A0A495VMM7_9RHOO</name>
<dbReference type="InterPro" id="IPR003439">
    <property type="entry name" value="ABC_transporter-like_ATP-bd"/>
</dbReference>
<evidence type="ECO:0000256" key="2">
    <source>
        <dbReference type="ARBA" id="ARBA00022475"/>
    </source>
</evidence>
<reference evidence="9 10" key="1">
    <citation type="submission" date="2018-10" db="EMBL/GenBank/DDBJ databases">
        <title>Genomic Encyclopedia of Type Strains, Phase IV (KMG-IV): sequencing the most valuable type-strain genomes for metagenomic binning, comparative biology and taxonomic classification.</title>
        <authorList>
            <person name="Goeker M."/>
        </authorList>
    </citation>
    <scope>NUCLEOTIDE SEQUENCE [LARGE SCALE GENOMIC DNA]</scope>
    <source>
        <strain evidence="9 10">DSM 23841</strain>
    </source>
</reference>
<evidence type="ECO:0000256" key="1">
    <source>
        <dbReference type="ARBA" id="ARBA00022448"/>
    </source>
</evidence>
<dbReference type="GO" id="GO:0022857">
    <property type="term" value="F:transmembrane transporter activity"/>
    <property type="evidence" value="ECO:0007669"/>
    <property type="project" value="UniProtKB-ARBA"/>
</dbReference>
<dbReference type="InterPro" id="IPR017871">
    <property type="entry name" value="ABC_transporter-like_CS"/>
</dbReference>
<dbReference type="InterPro" id="IPR027417">
    <property type="entry name" value="P-loop_NTPase"/>
</dbReference>
<dbReference type="EMBL" id="RBXP01000020">
    <property type="protein sequence ID" value="RKT49575.1"/>
    <property type="molecule type" value="Genomic_DNA"/>
</dbReference>
<dbReference type="SUPFAM" id="SSF52540">
    <property type="entry name" value="P-loop containing nucleoside triphosphate hydrolases"/>
    <property type="match status" value="1"/>
</dbReference>
<dbReference type="PROSITE" id="PS50893">
    <property type="entry name" value="ABC_TRANSPORTER_2"/>
    <property type="match status" value="1"/>
</dbReference>
<keyword evidence="4 9" id="KW-0067">ATP-binding</keyword>
<dbReference type="Proteomes" id="UP000270626">
    <property type="component" value="Unassembled WGS sequence"/>
</dbReference>
<dbReference type="GO" id="GO:0005524">
    <property type="term" value="F:ATP binding"/>
    <property type="evidence" value="ECO:0007669"/>
    <property type="project" value="UniProtKB-KW"/>
</dbReference>
<dbReference type="AlphaFoldDB" id="A0A495VMM7"/>
<keyword evidence="5" id="KW-0812">Transmembrane</keyword>
<evidence type="ECO:0000259" key="8">
    <source>
        <dbReference type="PROSITE" id="PS50893"/>
    </source>
</evidence>
<dbReference type="PROSITE" id="PS00211">
    <property type="entry name" value="ABC_TRANSPORTER_1"/>
    <property type="match status" value="1"/>
</dbReference>
<dbReference type="GO" id="GO:0005886">
    <property type="term" value="C:plasma membrane"/>
    <property type="evidence" value="ECO:0007669"/>
    <property type="project" value="TreeGrafter"/>
</dbReference>
<evidence type="ECO:0000256" key="7">
    <source>
        <dbReference type="ARBA" id="ARBA00038388"/>
    </source>
</evidence>
<evidence type="ECO:0000313" key="10">
    <source>
        <dbReference type="Proteomes" id="UP000270626"/>
    </source>
</evidence>
<dbReference type="Pfam" id="PF00005">
    <property type="entry name" value="ABC_tran"/>
    <property type="match status" value="1"/>
</dbReference>
<feature type="domain" description="ABC transporter" evidence="8">
    <location>
        <begin position="2"/>
        <end position="218"/>
    </location>
</feature>
<organism evidence="9 10">
    <name type="scientific">Azonexus fungiphilus</name>
    <dbReference type="NCBI Taxonomy" id="146940"/>
    <lineage>
        <taxon>Bacteria</taxon>
        <taxon>Pseudomonadati</taxon>
        <taxon>Pseudomonadota</taxon>
        <taxon>Betaproteobacteria</taxon>
        <taxon>Rhodocyclales</taxon>
        <taxon>Azonexaceae</taxon>
        <taxon>Azonexus</taxon>
    </lineage>
</organism>
<protein>
    <submittedName>
        <fullName evidence="9">Putative ABC transport system ATP-binding protein</fullName>
    </submittedName>
</protein>
<dbReference type="CDD" id="cd03255">
    <property type="entry name" value="ABC_MJ0796_LolCDE_FtsE"/>
    <property type="match status" value="1"/>
</dbReference>
<proteinExistence type="inferred from homology"/>
<sequence>MVEVNGLGKTVDNGGVPLTILQDISFTVMPGETVAIVGASGSGKSTLLGLLAGLDVPTAGEIRLDGVSLAALDEDARAVQRGRLLGFVFQSFQLLPALTALENVMLPLELAGRKDAATLARDWLERVGLGHRLKHYPKHLSGGEQQRVALARAFSPAPRLVLADEPTGNLDAATGQQVIELMFDLNAKQGTTLVLVTHDEAIAARCGRVLRIQAGRLAD</sequence>
<gene>
    <name evidence="9" type="ORF">DFR40_3234</name>
</gene>
<dbReference type="InterPro" id="IPR015854">
    <property type="entry name" value="ABC_transpr_LolD-like"/>
</dbReference>
<dbReference type="FunFam" id="3.40.50.300:FF:000032">
    <property type="entry name" value="Export ABC transporter ATP-binding protein"/>
    <property type="match status" value="1"/>
</dbReference>
<keyword evidence="5" id="KW-1133">Transmembrane helix</keyword>
<evidence type="ECO:0000313" key="9">
    <source>
        <dbReference type="EMBL" id="RKT49575.1"/>
    </source>
</evidence>
<keyword evidence="2" id="KW-1003">Cell membrane</keyword>
<dbReference type="GO" id="GO:0046677">
    <property type="term" value="P:response to antibiotic"/>
    <property type="evidence" value="ECO:0007669"/>
    <property type="project" value="UniProtKB-KW"/>
</dbReference>
<dbReference type="PANTHER" id="PTHR24220">
    <property type="entry name" value="IMPORT ATP-BINDING PROTEIN"/>
    <property type="match status" value="1"/>
</dbReference>
<keyword evidence="1" id="KW-0813">Transport</keyword>
<dbReference type="InterPro" id="IPR017911">
    <property type="entry name" value="MacB-like_ATP-bd"/>
</dbReference>
<accession>A0A495VMM7</accession>
<keyword evidence="6" id="KW-0046">Antibiotic resistance</keyword>
<keyword evidence="3" id="KW-0547">Nucleotide-binding</keyword>
<dbReference type="SMART" id="SM00382">
    <property type="entry name" value="AAA"/>
    <property type="match status" value="1"/>
</dbReference>
<dbReference type="InterPro" id="IPR003593">
    <property type="entry name" value="AAA+_ATPase"/>
</dbReference>
<comment type="similarity">
    <text evidence="7">Belongs to the ABC transporter superfamily. Macrolide exporter (TC 3.A.1.122) family.</text>
</comment>
<evidence type="ECO:0000256" key="6">
    <source>
        <dbReference type="ARBA" id="ARBA00023251"/>
    </source>
</evidence>
<dbReference type="Gene3D" id="3.40.50.300">
    <property type="entry name" value="P-loop containing nucleotide triphosphate hydrolases"/>
    <property type="match status" value="1"/>
</dbReference>
<evidence type="ECO:0000256" key="3">
    <source>
        <dbReference type="ARBA" id="ARBA00022741"/>
    </source>
</evidence>
<dbReference type="PANTHER" id="PTHR24220:SF689">
    <property type="entry name" value="LIPOPROTEIN-RELEASING SYSTEM ATP-BINDING PROTEIN LOLD"/>
    <property type="match status" value="1"/>
</dbReference>
<evidence type="ECO:0000256" key="5">
    <source>
        <dbReference type="ARBA" id="ARBA00022989"/>
    </source>
</evidence>
<dbReference type="GO" id="GO:0016887">
    <property type="term" value="F:ATP hydrolysis activity"/>
    <property type="evidence" value="ECO:0007669"/>
    <property type="project" value="InterPro"/>
</dbReference>